<sequence>FGLQDEKARKKQEIRERLEAEMKSTKKKGFMTPERKKKLRQLLRKKAAEELKREQELKSIERKRIIEERAGQPKNVKDETDEAVLIAICNEYYKRIVALDAEKFDLEVTTVAKEYEINELSAKVNDVRGRFIIPPLKKISKTATQMEKMRQWTMKLMKLDMKGSLKPVKKDISKELGGVDTKAPEWKKSMNE</sequence>
<dbReference type="InterPro" id="IPR001978">
    <property type="entry name" value="Troponin"/>
</dbReference>
<evidence type="ECO:0000313" key="4">
    <source>
        <dbReference type="Proteomes" id="UP000728032"/>
    </source>
</evidence>
<dbReference type="EMBL" id="CAJPVJ010037689">
    <property type="protein sequence ID" value="CAG2181475.1"/>
    <property type="molecule type" value="Genomic_DNA"/>
</dbReference>
<proteinExistence type="inferred from homology"/>
<gene>
    <name evidence="3" type="ORF">ONB1V03_LOCUS20896</name>
</gene>
<dbReference type="OrthoDB" id="371899at2759"/>
<dbReference type="SUPFAM" id="SSF90250">
    <property type="entry name" value="Troponin coil-coiled subunits"/>
    <property type="match status" value="1"/>
</dbReference>
<dbReference type="PANTHER" id="PTHR13738">
    <property type="entry name" value="TROPONIN I"/>
    <property type="match status" value="1"/>
</dbReference>
<evidence type="ECO:0000313" key="3">
    <source>
        <dbReference type="EMBL" id="CAD7664338.1"/>
    </source>
</evidence>
<evidence type="ECO:0000256" key="1">
    <source>
        <dbReference type="ARBA" id="ARBA00009930"/>
    </source>
</evidence>
<dbReference type="InterPro" id="IPR038077">
    <property type="entry name" value="Troponin_sf"/>
</dbReference>
<dbReference type="GO" id="GO:0006936">
    <property type="term" value="P:muscle contraction"/>
    <property type="evidence" value="ECO:0007669"/>
    <property type="project" value="TreeGrafter"/>
</dbReference>
<evidence type="ECO:0008006" key="5">
    <source>
        <dbReference type="Google" id="ProtNLM"/>
    </source>
</evidence>
<feature type="coiled-coil region" evidence="2">
    <location>
        <begin position="3"/>
        <end position="68"/>
    </location>
</feature>
<accession>A0A7R9R0Q8</accession>
<dbReference type="Proteomes" id="UP000728032">
    <property type="component" value="Unassembled WGS sequence"/>
</dbReference>
<organism evidence="3">
    <name type="scientific">Oppiella nova</name>
    <dbReference type="NCBI Taxonomy" id="334625"/>
    <lineage>
        <taxon>Eukaryota</taxon>
        <taxon>Metazoa</taxon>
        <taxon>Ecdysozoa</taxon>
        <taxon>Arthropoda</taxon>
        <taxon>Chelicerata</taxon>
        <taxon>Arachnida</taxon>
        <taxon>Acari</taxon>
        <taxon>Acariformes</taxon>
        <taxon>Sarcoptiformes</taxon>
        <taxon>Oribatida</taxon>
        <taxon>Brachypylina</taxon>
        <taxon>Oppioidea</taxon>
        <taxon>Oppiidae</taxon>
        <taxon>Oppiella</taxon>
    </lineage>
</organism>
<dbReference type="Pfam" id="PF00992">
    <property type="entry name" value="Troponin"/>
    <property type="match status" value="1"/>
</dbReference>
<comment type="similarity">
    <text evidence="1">Belongs to the troponin I family.</text>
</comment>
<dbReference type="EMBL" id="OC952514">
    <property type="protein sequence ID" value="CAD7664338.1"/>
    <property type="molecule type" value="Genomic_DNA"/>
</dbReference>
<keyword evidence="4" id="KW-1185">Reference proteome</keyword>
<dbReference type="Gene3D" id="1.20.5.350">
    <property type="match status" value="1"/>
</dbReference>
<name>A0A7R9R0Q8_9ACAR</name>
<dbReference type="AlphaFoldDB" id="A0A7R9R0Q8"/>
<reference evidence="3" key="1">
    <citation type="submission" date="2020-11" db="EMBL/GenBank/DDBJ databases">
        <authorList>
            <person name="Tran Van P."/>
        </authorList>
    </citation>
    <scope>NUCLEOTIDE SEQUENCE</scope>
</reference>
<keyword evidence="2" id="KW-0175">Coiled coil</keyword>
<feature type="non-terminal residue" evidence="3">
    <location>
        <position position="1"/>
    </location>
</feature>
<dbReference type="PANTHER" id="PTHR13738:SF1">
    <property type="entry name" value="TROPONIN I"/>
    <property type="match status" value="1"/>
</dbReference>
<dbReference type="GO" id="GO:0005861">
    <property type="term" value="C:troponin complex"/>
    <property type="evidence" value="ECO:0007669"/>
    <property type="project" value="InterPro"/>
</dbReference>
<evidence type="ECO:0000256" key="2">
    <source>
        <dbReference type="SAM" id="Coils"/>
    </source>
</evidence>
<protein>
    <recommendedName>
        <fullName evidence="5">Troponin I</fullName>
    </recommendedName>
</protein>
<dbReference type="InterPro" id="IPR050875">
    <property type="entry name" value="Troponin_I"/>
</dbReference>